<name>A0ABD0USF9_DENTH</name>
<sequence length="173" mass="19330">MVVTLFRYLKTFKRPRDIAGIEEIAAAAAAYYYHGLILDEGNTEKFHGMAVAALQAAEEFLKESKSACEVFNVASPTSRSPPPWGSMKFLSDKIPKDVSSKAHTTEDLYSQERILQAAPVLPDFALALNPDDYQLPPLDPIWNTVMSTKEDLKYKISRSHRLEIPILAFGDVL</sequence>
<protein>
    <recommendedName>
        <fullName evidence="3">BRO1 domain-containing protein</fullName>
    </recommendedName>
</protein>
<proteinExistence type="predicted"/>
<evidence type="ECO:0000313" key="2">
    <source>
        <dbReference type="Proteomes" id="UP001552299"/>
    </source>
</evidence>
<dbReference type="InterPro" id="IPR038898">
    <property type="entry name" value="BROX"/>
</dbReference>
<organism evidence="1 2">
    <name type="scientific">Dendrobium thyrsiflorum</name>
    <name type="common">Pinecone-like raceme dendrobium</name>
    <name type="synonym">Orchid</name>
    <dbReference type="NCBI Taxonomy" id="117978"/>
    <lineage>
        <taxon>Eukaryota</taxon>
        <taxon>Viridiplantae</taxon>
        <taxon>Streptophyta</taxon>
        <taxon>Embryophyta</taxon>
        <taxon>Tracheophyta</taxon>
        <taxon>Spermatophyta</taxon>
        <taxon>Magnoliopsida</taxon>
        <taxon>Liliopsida</taxon>
        <taxon>Asparagales</taxon>
        <taxon>Orchidaceae</taxon>
        <taxon>Epidendroideae</taxon>
        <taxon>Malaxideae</taxon>
        <taxon>Dendrobiinae</taxon>
        <taxon>Dendrobium</taxon>
    </lineage>
</organism>
<reference evidence="1 2" key="1">
    <citation type="journal article" date="2024" name="Plant Biotechnol. J.">
        <title>Dendrobium thyrsiflorum genome and its molecular insights into genes involved in important horticultural traits.</title>
        <authorList>
            <person name="Chen B."/>
            <person name="Wang J.Y."/>
            <person name="Zheng P.J."/>
            <person name="Li K.L."/>
            <person name="Liang Y.M."/>
            <person name="Chen X.F."/>
            <person name="Zhang C."/>
            <person name="Zhao X."/>
            <person name="He X."/>
            <person name="Zhang G.Q."/>
            <person name="Liu Z.J."/>
            <person name="Xu Q."/>
        </authorList>
    </citation>
    <scope>NUCLEOTIDE SEQUENCE [LARGE SCALE GENOMIC DNA]</scope>
    <source>
        <strain evidence="1">GZMU011</strain>
    </source>
</reference>
<dbReference type="PANTHER" id="PTHR23032">
    <property type="entry name" value="BRO1 DOMAIN-CONTAINING PROTEIN BROX"/>
    <property type="match status" value="1"/>
</dbReference>
<dbReference type="Gene3D" id="1.25.40.280">
    <property type="entry name" value="alix/aip1 like domains"/>
    <property type="match status" value="1"/>
</dbReference>
<dbReference type="PANTHER" id="PTHR23032:SF13">
    <property type="entry name" value="BRO1 DOMAIN-CONTAINING PROTEIN BROX"/>
    <property type="match status" value="1"/>
</dbReference>
<evidence type="ECO:0000313" key="1">
    <source>
        <dbReference type="EMBL" id="KAL0913296.1"/>
    </source>
</evidence>
<dbReference type="AlphaFoldDB" id="A0ABD0USF9"/>
<keyword evidence="2" id="KW-1185">Reference proteome</keyword>
<dbReference type="InterPro" id="IPR038499">
    <property type="entry name" value="BRO1_sf"/>
</dbReference>
<gene>
    <name evidence="1" type="ORF">M5K25_016744</name>
</gene>
<accession>A0ABD0USF9</accession>
<dbReference type="Proteomes" id="UP001552299">
    <property type="component" value="Unassembled WGS sequence"/>
</dbReference>
<dbReference type="EMBL" id="JANQDX010000013">
    <property type="protein sequence ID" value="KAL0913296.1"/>
    <property type="molecule type" value="Genomic_DNA"/>
</dbReference>
<evidence type="ECO:0008006" key="3">
    <source>
        <dbReference type="Google" id="ProtNLM"/>
    </source>
</evidence>
<comment type="caution">
    <text evidence="1">The sequence shown here is derived from an EMBL/GenBank/DDBJ whole genome shotgun (WGS) entry which is preliminary data.</text>
</comment>